<dbReference type="Proteomes" id="UP000182762">
    <property type="component" value="Unassembled WGS sequence"/>
</dbReference>
<organism evidence="1 2">
    <name type="scientific">Priestia endophytica DSM 13796</name>
    <dbReference type="NCBI Taxonomy" id="1121089"/>
    <lineage>
        <taxon>Bacteria</taxon>
        <taxon>Bacillati</taxon>
        <taxon>Bacillota</taxon>
        <taxon>Bacilli</taxon>
        <taxon>Bacillales</taxon>
        <taxon>Bacillaceae</taxon>
        <taxon>Priestia</taxon>
    </lineage>
</organism>
<proteinExistence type="predicted"/>
<evidence type="ECO:0008006" key="3">
    <source>
        <dbReference type="Google" id="ProtNLM"/>
    </source>
</evidence>
<dbReference type="EMBL" id="FOXX01000001">
    <property type="protein sequence ID" value="SFQ13451.1"/>
    <property type="molecule type" value="Genomic_DNA"/>
</dbReference>
<dbReference type="Pfam" id="PF13047">
    <property type="entry name" value="DUF3907"/>
    <property type="match status" value="1"/>
</dbReference>
<keyword evidence="2" id="KW-1185">Reference proteome</keyword>
<sequence>MQEHAVQKQVEFAQTKLSVIEQKLQHYLNYTNITVLEREGKEKEEYPLLLSDLRRLSVHCLEAKEACTMFLTTKAVPSAQAQQLLKRIYQRCVLEFFNPKNDLWYENSRASYTGSDAIHFRFEAPNSVHVLFRNIEEPFLSLQEELQMYEKNYFAN</sequence>
<protein>
    <recommendedName>
        <fullName evidence="3">DUF3907 family protein</fullName>
    </recommendedName>
</protein>
<accession>A0A1I5W158</accession>
<evidence type="ECO:0000313" key="1">
    <source>
        <dbReference type="EMBL" id="SFQ13451.1"/>
    </source>
</evidence>
<evidence type="ECO:0000313" key="2">
    <source>
        <dbReference type="Proteomes" id="UP000182762"/>
    </source>
</evidence>
<gene>
    <name evidence="1" type="ORF">SAMN02745910_00349</name>
</gene>
<reference evidence="1 2" key="1">
    <citation type="submission" date="2016-10" db="EMBL/GenBank/DDBJ databases">
        <authorList>
            <person name="Varghese N."/>
            <person name="Submissions S."/>
        </authorList>
    </citation>
    <scope>NUCLEOTIDE SEQUENCE [LARGE SCALE GENOMIC DNA]</scope>
    <source>
        <strain evidence="1 2">DSM 13796</strain>
    </source>
</reference>
<dbReference type="RefSeq" id="WP_061801864.1">
    <property type="nucleotide sequence ID" value="NZ_FOXX01000001.1"/>
</dbReference>
<dbReference type="GeneID" id="93709121"/>
<name>A0A1I5W158_9BACI</name>
<comment type="caution">
    <text evidence="1">The sequence shown here is derived from an EMBL/GenBank/DDBJ whole genome shotgun (WGS) entry which is preliminary data.</text>
</comment>
<dbReference type="InterPro" id="IPR025013">
    <property type="entry name" value="DUF3907"/>
</dbReference>